<protein>
    <recommendedName>
        <fullName evidence="4">DUF4201 domain-containing protein</fullName>
    </recommendedName>
</protein>
<comment type="caution">
    <text evidence="2">The sequence shown here is derived from an EMBL/GenBank/DDBJ whole genome shotgun (WGS) entry which is preliminary data.</text>
</comment>
<evidence type="ECO:0000313" key="3">
    <source>
        <dbReference type="Proteomes" id="UP000187209"/>
    </source>
</evidence>
<sequence>MSLKRKFLYDDKSELFGLQKENLNLRNQLKDLGSKINTLISLRDTQKTKRTIVISNPKEELKEAGKIIEIYKKEKSFLFKRVKKAMNSDYLNNLVKQVDKFHQALAESENSRKVAEYYERKEIRYRPGPSKTPVISMELDVLNSKRQNYIEKIQQIEESLVKNKKMLNEINNRFDELEKDHKKLMSDLGDSYFKEKSIKQIMVVINKKEKIRNLIEKGANSKNISMMQKIKLLQSELKILKDNENEVNNLYVETVRKADKYKECIISLQYSHNNSYYY</sequence>
<evidence type="ECO:0008006" key="4">
    <source>
        <dbReference type="Google" id="ProtNLM"/>
    </source>
</evidence>
<reference evidence="2 3" key="1">
    <citation type="submission" date="2016-11" db="EMBL/GenBank/DDBJ databases">
        <title>The macronuclear genome of Stentor coeruleus: a giant cell with tiny introns.</title>
        <authorList>
            <person name="Slabodnick M."/>
            <person name="Ruby J.G."/>
            <person name="Reiff S.B."/>
            <person name="Swart E.C."/>
            <person name="Gosai S."/>
            <person name="Prabakaran S."/>
            <person name="Witkowska E."/>
            <person name="Larue G.E."/>
            <person name="Fisher S."/>
            <person name="Freeman R.M."/>
            <person name="Gunawardena J."/>
            <person name="Chu W."/>
            <person name="Stover N.A."/>
            <person name="Gregory B.D."/>
            <person name="Nowacki M."/>
            <person name="Derisi J."/>
            <person name="Roy S.W."/>
            <person name="Marshall W.F."/>
            <person name="Sood P."/>
        </authorList>
    </citation>
    <scope>NUCLEOTIDE SEQUENCE [LARGE SCALE GENOMIC DNA]</scope>
    <source>
        <strain evidence="2">WM001</strain>
    </source>
</reference>
<evidence type="ECO:0000313" key="2">
    <source>
        <dbReference type="EMBL" id="OMJ81021.1"/>
    </source>
</evidence>
<keyword evidence="1" id="KW-0175">Coiled coil</keyword>
<organism evidence="2 3">
    <name type="scientific">Stentor coeruleus</name>
    <dbReference type="NCBI Taxonomy" id="5963"/>
    <lineage>
        <taxon>Eukaryota</taxon>
        <taxon>Sar</taxon>
        <taxon>Alveolata</taxon>
        <taxon>Ciliophora</taxon>
        <taxon>Postciliodesmatophora</taxon>
        <taxon>Heterotrichea</taxon>
        <taxon>Heterotrichida</taxon>
        <taxon>Stentoridae</taxon>
        <taxon>Stentor</taxon>
    </lineage>
</organism>
<proteinExistence type="predicted"/>
<evidence type="ECO:0000256" key="1">
    <source>
        <dbReference type="SAM" id="Coils"/>
    </source>
</evidence>
<keyword evidence="3" id="KW-1185">Reference proteome</keyword>
<feature type="coiled-coil region" evidence="1">
    <location>
        <begin position="223"/>
        <end position="250"/>
    </location>
</feature>
<dbReference type="AlphaFoldDB" id="A0A1R2BWE4"/>
<gene>
    <name evidence="2" type="ORF">SteCoe_18582</name>
</gene>
<name>A0A1R2BWE4_9CILI</name>
<accession>A0A1R2BWE4</accession>
<feature type="coiled-coil region" evidence="1">
    <location>
        <begin position="139"/>
        <end position="187"/>
    </location>
</feature>
<dbReference type="EMBL" id="MPUH01000397">
    <property type="protein sequence ID" value="OMJ81021.1"/>
    <property type="molecule type" value="Genomic_DNA"/>
</dbReference>
<dbReference type="Proteomes" id="UP000187209">
    <property type="component" value="Unassembled WGS sequence"/>
</dbReference>